<protein>
    <submittedName>
        <fullName evidence="1">Uncharacterized protein</fullName>
    </submittedName>
</protein>
<proteinExistence type="predicted"/>
<comment type="caution">
    <text evidence="1">The sequence shown here is derived from an EMBL/GenBank/DDBJ whole genome shotgun (WGS) entry which is preliminary data.</text>
</comment>
<reference evidence="1 2" key="1">
    <citation type="journal article" date="2016" name="Nat. Commun.">
        <title>Extremotolerant tardigrade genome and improved radiotolerance of human cultured cells by tardigrade-unique protein.</title>
        <authorList>
            <person name="Hashimoto T."/>
            <person name="Horikawa D.D."/>
            <person name="Saito Y."/>
            <person name="Kuwahara H."/>
            <person name="Kozuka-Hata H."/>
            <person name="Shin-I T."/>
            <person name="Minakuchi Y."/>
            <person name="Ohishi K."/>
            <person name="Motoyama A."/>
            <person name="Aizu T."/>
            <person name="Enomoto A."/>
            <person name="Kondo K."/>
            <person name="Tanaka S."/>
            <person name="Hara Y."/>
            <person name="Koshikawa S."/>
            <person name="Sagara H."/>
            <person name="Miura T."/>
            <person name="Yokobori S."/>
            <person name="Miyagawa K."/>
            <person name="Suzuki Y."/>
            <person name="Kubo T."/>
            <person name="Oyama M."/>
            <person name="Kohara Y."/>
            <person name="Fujiyama A."/>
            <person name="Arakawa K."/>
            <person name="Katayama T."/>
            <person name="Toyoda A."/>
            <person name="Kunieda T."/>
        </authorList>
    </citation>
    <scope>NUCLEOTIDE SEQUENCE [LARGE SCALE GENOMIC DNA]</scope>
    <source>
        <strain evidence="1 2">YOKOZUNA-1</strain>
    </source>
</reference>
<accession>A0A1D1V002</accession>
<gene>
    <name evidence="1" type="primary">RvY_06005-1</name>
    <name evidence="1" type="synonym">RvY_06005.1</name>
    <name evidence="1" type="ORF">RvY_06005</name>
</gene>
<organism evidence="1 2">
    <name type="scientific">Ramazzottius varieornatus</name>
    <name type="common">Water bear</name>
    <name type="synonym">Tardigrade</name>
    <dbReference type="NCBI Taxonomy" id="947166"/>
    <lineage>
        <taxon>Eukaryota</taxon>
        <taxon>Metazoa</taxon>
        <taxon>Ecdysozoa</taxon>
        <taxon>Tardigrada</taxon>
        <taxon>Eutardigrada</taxon>
        <taxon>Parachela</taxon>
        <taxon>Hypsibioidea</taxon>
        <taxon>Ramazzottiidae</taxon>
        <taxon>Ramazzottius</taxon>
    </lineage>
</organism>
<evidence type="ECO:0000313" key="2">
    <source>
        <dbReference type="Proteomes" id="UP000186922"/>
    </source>
</evidence>
<dbReference type="AlphaFoldDB" id="A0A1D1V002"/>
<dbReference type="Proteomes" id="UP000186922">
    <property type="component" value="Unassembled WGS sequence"/>
</dbReference>
<dbReference type="EMBL" id="BDGG01000002">
    <property type="protein sequence ID" value="GAU94180.1"/>
    <property type="molecule type" value="Genomic_DNA"/>
</dbReference>
<evidence type="ECO:0000313" key="1">
    <source>
        <dbReference type="EMBL" id="GAU94180.1"/>
    </source>
</evidence>
<sequence length="72" mass="8277">MASETVLLGNCVKDRLLPYVMEYPPTPLGAHRMRILNGQFKVTLGKFRNQWNYEDMDGDDKDGSDNDDYYGT</sequence>
<name>A0A1D1V002_RAMVA</name>
<keyword evidence="2" id="KW-1185">Reference proteome</keyword>